<feature type="domain" description="Transketolase-like pyrimidine-binding" evidence="1">
    <location>
        <begin position="1"/>
        <end position="71"/>
    </location>
</feature>
<accession>A0A382JA31</accession>
<feature type="non-terminal residue" evidence="2">
    <location>
        <position position="72"/>
    </location>
</feature>
<organism evidence="2">
    <name type="scientific">marine metagenome</name>
    <dbReference type="NCBI Taxonomy" id="408172"/>
    <lineage>
        <taxon>unclassified sequences</taxon>
        <taxon>metagenomes</taxon>
        <taxon>ecological metagenomes</taxon>
    </lineage>
</organism>
<sequence>MREGYGDAVIDLAKNDEKVVFVGADSGGHERKWFFENARERLIETGIAEANSAVIAGALASEGFKPFVLNFA</sequence>
<protein>
    <recommendedName>
        <fullName evidence="1">Transketolase-like pyrimidine-binding domain-containing protein</fullName>
    </recommendedName>
</protein>
<dbReference type="EMBL" id="UINC01073019">
    <property type="protein sequence ID" value="SVC09084.1"/>
    <property type="molecule type" value="Genomic_DNA"/>
</dbReference>
<dbReference type="AlphaFoldDB" id="A0A382JA31"/>
<reference evidence="2" key="1">
    <citation type="submission" date="2018-05" db="EMBL/GenBank/DDBJ databases">
        <authorList>
            <person name="Lanie J.A."/>
            <person name="Ng W.-L."/>
            <person name="Kazmierczak K.M."/>
            <person name="Andrzejewski T.M."/>
            <person name="Davidsen T.M."/>
            <person name="Wayne K.J."/>
            <person name="Tettelin H."/>
            <person name="Glass J.I."/>
            <person name="Rusch D."/>
            <person name="Podicherti R."/>
            <person name="Tsui H.-C.T."/>
            <person name="Winkler M.E."/>
        </authorList>
    </citation>
    <scope>NUCLEOTIDE SEQUENCE</scope>
</reference>
<proteinExistence type="predicted"/>
<dbReference type="InterPro" id="IPR005475">
    <property type="entry name" value="Transketolase-like_Pyr-bd"/>
</dbReference>
<dbReference type="InterPro" id="IPR029061">
    <property type="entry name" value="THDP-binding"/>
</dbReference>
<name>A0A382JA31_9ZZZZ</name>
<evidence type="ECO:0000313" key="2">
    <source>
        <dbReference type="EMBL" id="SVC09084.1"/>
    </source>
</evidence>
<dbReference type="Pfam" id="PF02779">
    <property type="entry name" value="Transket_pyr"/>
    <property type="match status" value="1"/>
</dbReference>
<dbReference type="SUPFAM" id="SSF52518">
    <property type="entry name" value="Thiamin diphosphate-binding fold (THDP-binding)"/>
    <property type="match status" value="1"/>
</dbReference>
<gene>
    <name evidence="2" type="ORF">METZ01_LOCUS261938</name>
</gene>
<dbReference type="Gene3D" id="3.40.50.970">
    <property type="match status" value="1"/>
</dbReference>
<evidence type="ECO:0000259" key="1">
    <source>
        <dbReference type="Pfam" id="PF02779"/>
    </source>
</evidence>